<feature type="region of interest" description="Disordered" evidence="1">
    <location>
        <begin position="133"/>
        <end position="200"/>
    </location>
</feature>
<dbReference type="EMBL" id="JASVWF010000001">
    <property type="protein sequence ID" value="MDL5155743.1"/>
    <property type="molecule type" value="Genomic_DNA"/>
</dbReference>
<organism evidence="2 3">
    <name type="scientific">Actinomycetospora termitidis</name>
    <dbReference type="NCBI Taxonomy" id="3053470"/>
    <lineage>
        <taxon>Bacteria</taxon>
        <taxon>Bacillati</taxon>
        <taxon>Actinomycetota</taxon>
        <taxon>Actinomycetes</taxon>
        <taxon>Pseudonocardiales</taxon>
        <taxon>Pseudonocardiaceae</taxon>
        <taxon>Actinomycetospora</taxon>
    </lineage>
</organism>
<name>A0ABT7M8I5_9PSEU</name>
<proteinExistence type="predicted"/>
<protein>
    <submittedName>
        <fullName evidence="2">Uncharacterized protein</fullName>
    </submittedName>
</protein>
<reference evidence="2 3" key="1">
    <citation type="submission" date="2023-06" db="EMBL/GenBank/DDBJ databases">
        <title>Actinomycetospora Odt1-22.</title>
        <authorList>
            <person name="Supong K."/>
        </authorList>
    </citation>
    <scope>NUCLEOTIDE SEQUENCE [LARGE SCALE GENOMIC DNA]</scope>
    <source>
        <strain evidence="2 3">Odt1-22</strain>
    </source>
</reference>
<feature type="compositionally biased region" description="Low complexity" evidence="1">
    <location>
        <begin position="162"/>
        <end position="176"/>
    </location>
</feature>
<evidence type="ECO:0000313" key="3">
    <source>
        <dbReference type="Proteomes" id="UP001231924"/>
    </source>
</evidence>
<sequence length="200" mass="21390">MHTGQTGAAAGPDRSAPAGGYASWVAWIDAFRRGDDGGLEALTPIDGRMGTYVEARLLERLSAAFSERVRVWQSALGERIVTRPPRDEADVVALLRDADPGLEPLARVATSPLLPRTMAVAMHDLVAQTRAGARDAVRESARRLREPELQPRLQRSSRTRPEPAAATVPAARASTPVPAPRTPGAVGAVRPSARPQERVS</sequence>
<accession>A0ABT7M8I5</accession>
<evidence type="ECO:0000256" key="1">
    <source>
        <dbReference type="SAM" id="MobiDB-lite"/>
    </source>
</evidence>
<evidence type="ECO:0000313" key="2">
    <source>
        <dbReference type="EMBL" id="MDL5155743.1"/>
    </source>
</evidence>
<gene>
    <name evidence="2" type="ORF">QRT03_07245</name>
</gene>
<dbReference type="RefSeq" id="WP_286051843.1">
    <property type="nucleotide sequence ID" value="NZ_JASVWF010000001.1"/>
</dbReference>
<dbReference type="Proteomes" id="UP001231924">
    <property type="component" value="Unassembled WGS sequence"/>
</dbReference>
<feature type="compositionally biased region" description="Basic and acidic residues" evidence="1">
    <location>
        <begin position="133"/>
        <end position="149"/>
    </location>
</feature>
<comment type="caution">
    <text evidence="2">The sequence shown here is derived from an EMBL/GenBank/DDBJ whole genome shotgun (WGS) entry which is preliminary data.</text>
</comment>
<keyword evidence="3" id="KW-1185">Reference proteome</keyword>